<evidence type="ECO:0000313" key="1">
    <source>
        <dbReference type="EMBL" id="CAL1680029.1"/>
    </source>
</evidence>
<name>A0AAV2NJM9_9HYME</name>
<sequence>MTNRAEWFDGQSASVISGFLPRELRVGDDVDAIELAVRMKRAYVRPHVGALPQMVLAIRAHESLRYSALVSIMPHHVTAMLVAAMTFRTGMAIGPSLLVVVDEMMLPQRPPHVRIWKKKVRNWLVDERESTRDVLLVHSSSPSRTRRSPGHFS</sequence>
<dbReference type="EMBL" id="OZ034825">
    <property type="protein sequence ID" value="CAL1680029.1"/>
    <property type="molecule type" value="Genomic_DNA"/>
</dbReference>
<keyword evidence="2" id="KW-1185">Reference proteome</keyword>
<reference evidence="1" key="1">
    <citation type="submission" date="2024-04" db="EMBL/GenBank/DDBJ databases">
        <authorList>
            <consortium name="Molecular Ecology Group"/>
        </authorList>
    </citation>
    <scope>NUCLEOTIDE SEQUENCE</scope>
</reference>
<dbReference type="Proteomes" id="UP001497644">
    <property type="component" value="Chromosome 2"/>
</dbReference>
<organism evidence="1 2">
    <name type="scientific">Lasius platythorax</name>
    <dbReference type="NCBI Taxonomy" id="488582"/>
    <lineage>
        <taxon>Eukaryota</taxon>
        <taxon>Metazoa</taxon>
        <taxon>Ecdysozoa</taxon>
        <taxon>Arthropoda</taxon>
        <taxon>Hexapoda</taxon>
        <taxon>Insecta</taxon>
        <taxon>Pterygota</taxon>
        <taxon>Neoptera</taxon>
        <taxon>Endopterygota</taxon>
        <taxon>Hymenoptera</taxon>
        <taxon>Apocrita</taxon>
        <taxon>Aculeata</taxon>
        <taxon>Formicoidea</taxon>
        <taxon>Formicidae</taxon>
        <taxon>Formicinae</taxon>
        <taxon>Lasius</taxon>
        <taxon>Lasius</taxon>
    </lineage>
</organism>
<dbReference type="AlphaFoldDB" id="A0AAV2NJM9"/>
<accession>A0AAV2NJM9</accession>
<gene>
    <name evidence="1" type="ORF">LPLAT_LOCUS6120</name>
</gene>
<protein>
    <submittedName>
        <fullName evidence="1">Uncharacterized protein</fullName>
    </submittedName>
</protein>
<evidence type="ECO:0000313" key="2">
    <source>
        <dbReference type="Proteomes" id="UP001497644"/>
    </source>
</evidence>
<proteinExistence type="predicted"/>